<keyword evidence="9" id="KW-1185">Reference proteome</keyword>
<name>L1JYU1_GUITC</name>
<evidence type="ECO:0000313" key="9">
    <source>
        <dbReference type="Proteomes" id="UP000011087"/>
    </source>
</evidence>
<dbReference type="Proteomes" id="UP000011087">
    <property type="component" value="Unassembled WGS sequence"/>
</dbReference>
<accession>L1JYU1</accession>
<reference evidence="9" key="2">
    <citation type="submission" date="2012-11" db="EMBL/GenBank/DDBJ databases">
        <authorList>
            <person name="Kuo A."/>
            <person name="Curtis B.A."/>
            <person name="Tanifuji G."/>
            <person name="Burki F."/>
            <person name="Gruber A."/>
            <person name="Irimia M."/>
            <person name="Maruyama S."/>
            <person name="Arias M.C."/>
            <person name="Ball S.G."/>
            <person name="Gile G.H."/>
            <person name="Hirakawa Y."/>
            <person name="Hopkins J.F."/>
            <person name="Rensing S.A."/>
            <person name="Schmutz J."/>
            <person name="Symeonidi A."/>
            <person name="Elias M."/>
            <person name="Eveleigh R.J."/>
            <person name="Herman E.K."/>
            <person name="Klute M.J."/>
            <person name="Nakayama T."/>
            <person name="Obornik M."/>
            <person name="Reyes-Prieto A."/>
            <person name="Armbrust E.V."/>
            <person name="Aves S.J."/>
            <person name="Beiko R.G."/>
            <person name="Coutinho P."/>
            <person name="Dacks J.B."/>
            <person name="Durnford D.G."/>
            <person name="Fast N.M."/>
            <person name="Green B.R."/>
            <person name="Grisdale C."/>
            <person name="Hempe F."/>
            <person name="Henrissat B."/>
            <person name="Hoppner M.P."/>
            <person name="Ishida K.-I."/>
            <person name="Kim E."/>
            <person name="Koreny L."/>
            <person name="Kroth P.G."/>
            <person name="Liu Y."/>
            <person name="Malik S.-B."/>
            <person name="Maier U.G."/>
            <person name="McRose D."/>
            <person name="Mock T."/>
            <person name="Neilson J.A."/>
            <person name="Onodera N.T."/>
            <person name="Poole A.M."/>
            <person name="Pritham E.J."/>
            <person name="Richards T.A."/>
            <person name="Rocap G."/>
            <person name="Roy S.W."/>
            <person name="Sarai C."/>
            <person name="Schaack S."/>
            <person name="Shirato S."/>
            <person name="Slamovits C.H."/>
            <person name="Spencer D.F."/>
            <person name="Suzuki S."/>
            <person name="Worden A.Z."/>
            <person name="Zauner S."/>
            <person name="Barry K."/>
            <person name="Bell C."/>
            <person name="Bharti A.K."/>
            <person name="Crow J.A."/>
            <person name="Grimwood J."/>
            <person name="Kramer R."/>
            <person name="Lindquist E."/>
            <person name="Lucas S."/>
            <person name="Salamov A."/>
            <person name="McFadden G.I."/>
            <person name="Lane C.E."/>
            <person name="Keeling P.J."/>
            <person name="Gray M.W."/>
            <person name="Grigoriev I.V."/>
            <person name="Archibald J.M."/>
        </authorList>
    </citation>
    <scope>NUCLEOTIDE SEQUENCE</scope>
    <source>
        <strain evidence="9">CCMP2712</strain>
    </source>
</reference>
<sequence length="920" mass="105225">MWWALALEFVLIGILCWIALNRLASHRVPWHVMTSVWGSYFLVLSLVALVPIDVHLVYVQRCMNLQVSQDDLRECDTGYFMSWKLLYPDISDEDSLRISTDVLKFLWSAVYTGCAFNGWILLTTQQHFVEAQHFSLLLRARQAVYNQGCFFMTVAAILSALFVILVISGENWRYIFQGLMGVGNSLMLMVVALLLGYGLAEFPISLWQEARINPSLKRFRSDAFLQYVKFNRVARLLAKKLTVLYNLRRLASTSLRNLAPAILKIIDESPIDVADALKMDPVYGPSFPVTEEDKEAAFLLLLEQVERERTYGQAMTEIDLWIESLSSANLLPFGTDILSLQDTLYDAKFRVLADVDYLDIARMRKNTEEAAGEDRIAIIKKSLAPLLELEGEVLQMLAEAIVKRNDAKIEMDKRFDEDDFMETESQETNLNQTAAWSTERLVAFKTELHHLNKRYRRAKRKFDLAVVSAILLEDVVATYQALLPWKAMQHTLWNAFLEKEEEDAWRGVESPVKKSFQGRWARRLEVLWFLNNMFVVRFVKVVSSLLCGFLSICMLWSELSVAPWIRDYFSEPQQGSLLLHQVCWASKLPPSCRSSDSTPTPQDPFSIEPSVQVIIICHLLYFMRICHFSLTRLRLWKVVPFNDCSLSHFPALQLYEVIPGETDSHSLLVNAFLACRIVPSITQNYLNMLREAHEEREVGGEATVFEKTFSAMGRVPFVGSSFDEVLPPIMLGFFILNLFFIISRQVFGKRFELFAILDGESKSFTEEQEKEAIILIGEERRRYERISNLANTQRRSGSAVKKKTTFEAANKTLSNVAGKWQDMKKLLPQGGFSDQFPLSRALPYEKSRATTQDLEAGPYPQATSIFSMKFNQSDKIGKASDQFVRFVKSMKVKARSVTESVRGYLSRLNTRAGYSVQIVG</sequence>
<dbReference type="OrthoDB" id="203099at2759"/>
<keyword evidence="3 6" id="KW-0812">Transmembrane</keyword>
<comment type="subcellular location">
    <subcellularLocation>
        <location evidence="1">Membrane</location>
        <topology evidence="1">Multi-pass membrane protein</topology>
    </subcellularLocation>
</comment>
<protein>
    <submittedName>
        <fullName evidence="7 8">Uncharacterized protein</fullName>
    </submittedName>
</protein>
<evidence type="ECO:0000256" key="2">
    <source>
        <dbReference type="ARBA" id="ARBA00010487"/>
    </source>
</evidence>
<evidence type="ECO:0000256" key="5">
    <source>
        <dbReference type="ARBA" id="ARBA00023136"/>
    </source>
</evidence>
<feature type="transmembrane region" description="Helical" evidence="6">
    <location>
        <begin position="105"/>
        <end position="122"/>
    </location>
</feature>
<reference evidence="7 9" key="1">
    <citation type="journal article" date="2012" name="Nature">
        <title>Algal genomes reveal evolutionary mosaicism and the fate of nucleomorphs.</title>
        <authorList>
            <consortium name="DOE Joint Genome Institute"/>
            <person name="Curtis B.A."/>
            <person name="Tanifuji G."/>
            <person name="Burki F."/>
            <person name="Gruber A."/>
            <person name="Irimia M."/>
            <person name="Maruyama S."/>
            <person name="Arias M.C."/>
            <person name="Ball S.G."/>
            <person name="Gile G.H."/>
            <person name="Hirakawa Y."/>
            <person name="Hopkins J.F."/>
            <person name="Kuo A."/>
            <person name="Rensing S.A."/>
            <person name="Schmutz J."/>
            <person name="Symeonidi A."/>
            <person name="Elias M."/>
            <person name="Eveleigh R.J."/>
            <person name="Herman E.K."/>
            <person name="Klute M.J."/>
            <person name="Nakayama T."/>
            <person name="Obornik M."/>
            <person name="Reyes-Prieto A."/>
            <person name="Armbrust E.V."/>
            <person name="Aves S.J."/>
            <person name="Beiko R.G."/>
            <person name="Coutinho P."/>
            <person name="Dacks J.B."/>
            <person name="Durnford D.G."/>
            <person name="Fast N.M."/>
            <person name="Green B.R."/>
            <person name="Grisdale C.J."/>
            <person name="Hempel F."/>
            <person name="Henrissat B."/>
            <person name="Hoppner M.P."/>
            <person name="Ishida K."/>
            <person name="Kim E."/>
            <person name="Koreny L."/>
            <person name="Kroth P.G."/>
            <person name="Liu Y."/>
            <person name="Malik S.B."/>
            <person name="Maier U.G."/>
            <person name="McRose D."/>
            <person name="Mock T."/>
            <person name="Neilson J.A."/>
            <person name="Onodera N.T."/>
            <person name="Poole A.M."/>
            <person name="Pritham E.J."/>
            <person name="Richards T.A."/>
            <person name="Rocap G."/>
            <person name="Roy S.W."/>
            <person name="Sarai C."/>
            <person name="Schaack S."/>
            <person name="Shirato S."/>
            <person name="Slamovits C.H."/>
            <person name="Spencer D.F."/>
            <person name="Suzuki S."/>
            <person name="Worden A.Z."/>
            <person name="Zauner S."/>
            <person name="Barry K."/>
            <person name="Bell C."/>
            <person name="Bharti A.K."/>
            <person name="Crow J.A."/>
            <person name="Grimwood J."/>
            <person name="Kramer R."/>
            <person name="Lindquist E."/>
            <person name="Lucas S."/>
            <person name="Salamov A."/>
            <person name="McFadden G.I."/>
            <person name="Lane C.E."/>
            <person name="Keeling P.J."/>
            <person name="Gray M.W."/>
            <person name="Grigoriev I.V."/>
            <person name="Archibald J.M."/>
        </authorList>
    </citation>
    <scope>NUCLEOTIDE SEQUENCE</scope>
    <source>
        <strain evidence="7 9">CCMP2712</strain>
    </source>
</reference>
<dbReference type="InterPro" id="IPR006876">
    <property type="entry name" value="LMBR1-like_membr_prot"/>
</dbReference>
<comment type="similarity">
    <text evidence="2">Belongs to the LIMR family.</text>
</comment>
<dbReference type="KEGG" id="gtt:GUITHDRAFT_132996"/>
<dbReference type="EMBL" id="JH992970">
    <property type="protein sequence ID" value="EKX53248.1"/>
    <property type="molecule type" value="Genomic_DNA"/>
</dbReference>
<reference evidence="8" key="3">
    <citation type="submission" date="2015-06" db="UniProtKB">
        <authorList>
            <consortium name="EnsemblProtists"/>
        </authorList>
    </citation>
    <scope>IDENTIFICATION</scope>
</reference>
<dbReference type="AlphaFoldDB" id="L1JYU1"/>
<feature type="transmembrane region" description="Helical" evidence="6">
    <location>
        <begin position="6"/>
        <end position="24"/>
    </location>
</feature>
<evidence type="ECO:0000256" key="1">
    <source>
        <dbReference type="ARBA" id="ARBA00004141"/>
    </source>
</evidence>
<evidence type="ECO:0000256" key="6">
    <source>
        <dbReference type="SAM" id="Phobius"/>
    </source>
</evidence>
<dbReference type="GO" id="GO:0016020">
    <property type="term" value="C:membrane"/>
    <property type="evidence" value="ECO:0007669"/>
    <property type="project" value="UniProtKB-SubCell"/>
</dbReference>
<dbReference type="InterPro" id="IPR051584">
    <property type="entry name" value="GPCR-associated_LMBR1"/>
</dbReference>
<dbReference type="EnsemblProtists" id="EKX53248">
    <property type="protein sequence ID" value="EKX53248"/>
    <property type="gene ID" value="GUITHDRAFT_132996"/>
</dbReference>
<dbReference type="HOGENOM" id="CLU_316999_0_0_1"/>
<dbReference type="STRING" id="905079.L1JYU1"/>
<feature type="transmembrane region" description="Helical" evidence="6">
    <location>
        <begin position="36"/>
        <end position="58"/>
    </location>
</feature>
<dbReference type="Pfam" id="PF04791">
    <property type="entry name" value="LMBR1"/>
    <property type="match status" value="2"/>
</dbReference>
<dbReference type="PaxDb" id="55529-EKX53248"/>
<keyword evidence="5 6" id="KW-0472">Membrane</keyword>
<keyword evidence="4 6" id="KW-1133">Transmembrane helix</keyword>
<feature type="transmembrane region" description="Helical" evidence="6">
    <location>
        <begin position="143"/>
        <end position="168"/>
    </location>
</feature>
<evidence type="ECO:0000313" key="7">
    <source>
        <dbReference type="EMBL" id="EKX53248.1"/>
    </source>
</evidence>
<proteinExistence type="inferred from homology"/>
<dbReference type="RefSeq" id="XP_005840228.1">
    <property type="nucleotide sequence ID" value="XM_005840171.1"/>
</dbReference>
<dbReference type="PANTHER" id="PTHR21355:SF0">
    <property type="entry name" value="G-PROTEIN COUPLED RECEPTOR-ASSOCIATED PROTEIN LMBRD2"/>
    <property type="match status" value="1"/>
</dbReference>
<evidence type="ECO:0000313" key="8">
    <source>
        <dbReference type="EnsemblProtists" id="EKX53248"/>
    </source>
</evidence>
<dbReference type="PANTHER" id="PTHR21355">
    <property type="entry name" value="G-PROTEIN COUPLED RECEPTOR-ASSOCIATED PROTEIN LMBRD2"/>
    <property type="match status" value="1"/>
</dbReference>
<organism evidence="7">
    <name type="scientific">Guillardia theta (strain CCMP2712)</name>
    <name type="common">Cryptophyte</name>
    <dbReference type="NCBI Taxonomy" id="905079"/>
    <lineage>
        <taxon>Eukaryota</taxon>
        <taxon>Cryptophyceae</taxon>
        <taxon>Pyrenomonadales</taxon>
        <taxon>Geminigeraceae</taxon>
        <taxon>Guillardia</taxon>
    </lineage>
</organism>
<feature type="transmembrane region" description="Helical" evidence="6">
    <location>
        <begin position="174"/>
        <end position="200"/>
    </location>
</feature>
<dbReference type="GeneID" id="17310105"/>
<evidence type="ECO:0000256" key="4">
    <source>
        <dbReference type="ARBA" id="ARBA00022989"/>
    </source>
</evidence>
<evidence type="ECO:0000256" key="3">
    <source>
        <dbReference type="ARBA" id="ARBA00022692"/>
    </source>
</evidence>
<gene>
    <name evidence="7" type="ORF">GUITHDRAFT_132996</name>
</gene>